<accession>A0A7C8M404</accession>
<dbReference type="AlphaFoldDB" id="A0A7C8M404"/>
<dbReference type="EMBL" id="JAADJZ010000025">
    <property type="protein sequence ID" value="KAF2866981.1"/>
    <property type="molecule type" value="Genomic_DNA"/>
</dbReference>
<protein>
    <submittedName>
        <fullName evidence="1">Uncharacterized protein</fullName>
    </submittedName>
</protein>
<reference evidence="1 2" key="1">
    <citation type="submission" date="2020-01" db="EMBL/GenBank/DDBJ databases">
        <authorList>
            <consortium name="DOE Joint Genome Institute"/>
            <person name="Haridas S."/>
            <person name="Albert R."/>
            <person name="Binder M."/>
            <person name="Bloem J."/>
            <person name="Labutti K."/>
            <person name="Salamov A."/>
            <person name="Andreopoulos B."/>
            <person name="Baker S.E."/>
            <person name="Barry K."/>
            <person name="Bills G."/>
            <person name="Bluhm B.H."/>
            <person name="Cannon C."/>
            <person name="Castanera R."/>
            <person name="Culley D.E."/>
            <person name="Daum C."/>
            <person name="Ezra D."/>
            <person name="Gonzalez J.B."/>
            <person name="Henrissat B."/>
            <person name="Kuo A."/>
            <person name="Liang C."/>
            <person name="Lipzen A."/>
            <person name="Lutzoni F."/>
            <person name="Magnuson J."/>
            <person name="Mondo S."/>
            <person name="Nolan M."/>
            <person name="Ohm R."/>
            <person name="Pangilinan J."/>
            <person name="Park H.-J.H."/>
            <person name="Ramirez L."/>
            <person name="Alfaro M."/>
            <person name="Sun H."/>
            <person name="Tritt A."/>
            <person name="Yoshinaga Y."/>
            <person name="Zwiers L.-H.L."/>
            <person name="Turgeon B.G."/>
            <person name="Goodwin S.B."/>
            <person name="Spatafora J.W."/>
            <person name="Crous P.W."/>
            <person name="Grigoriev I.V."/>
        </authorList>
    </citation>
    <scope>NUCLEOTIDE SEQUENCE [LARGE SCALE GENOMIC DNA]</scope>
    <source>
        <strain evidence="1 2">CBS 611.86</strain>
    </source>
</reference>
<evidence type="ECO:0000313" key="2">
    <source>
        <dbReference type="Proteomes" id="UP000481861"/>
    </source>
</evidence>
<comment type="caution">
    <text evidence="1">The sequence shown here is derived from an EMBL/GenBank/DDBJ whole genome shotgun (WGS) entry which is preliminary data.</text>
</comment>
<organism evidence="1 2">
    <name type="scientific">Massariosphaeria phaeospora</name>
    <dbReference type="NCBI Taxonomy" id="100035"/>
    <lineage>
        <taxon>Eukaryota</taxon>
        <taxon>Fungi</taxon>
        <taxon>Dikarya</taxon>
        <taxon>Ascomycota</taxon>
        <taxon>Pezizomycotina</taxon>
        <taxon>Dothideomycetes</taxon>
        <taxon>Pleosporomycetidae</taxon>
        <taxon>Pleosporales</taxon>
        <taxon>Pleosporales incertae sedis</taxon>
        <taxon>Massariosphaeria</taxon>
    </lineage>
</organism>
<keyword evidence="2" id="KW-1185">Reference proteome</keyword>
<proteinExistence type="predicted"/>
<gene>
    <name evidence="1" type="ORF">BDV95DRAFT_611267</name>
</gene>
<sequence>MDFGRYSSDVSPLVRSWTHYSAGPGKSLLPEEGDFIVAVDFSTTSSSVAIVNLDEIQGRSKGRAKPQLYEKTHDIINFECDDTGISSNQIPTEIWYPKESVRSEMVEQQSSTKMQVICMDFKFTGRSECLQILMIQATITYLIKDKRITRDGDVLRDYITVLVAHIKRQMKLFYGYSE</sequence>
<dbReference type="Proteomes" id="UP000481861">
    <property type="component" value="Unassembled WGS sequence"/>
</dbReference>
<evidence type="ECO:0000313" key="1">
    <source>
        <dbReference type="EMBL" id="KAF2866981.1"/>
    </source>
</evidence>
<name>A0A7C8M404_9PLEO</name>